<dbReference type="InterPro" id="IPR006665">
    <property type="entry name" value="OmpA-like"/>
</dbReference>
<dbReference type="STRING" id="1443941.A9J31_12075"/>
<dbReference type="PRINTS" id="PR01021">
    <property type="entry name" value="OMPADOMAIN"/>
</dbReference>
<accession>A0A1A7REH7</accession>
<dbReference type="PANTHER" id="PTHR30329:SF21">
    <property type="entry name" value="LIPOPROTEIN YIAD-RELATED"/>
    <property type="match status" value="1"/>
</dbReference>
<feature type="domain" description="OmpA-like" evidence="5">
    <location>
        <begin position="356"/>
        <end position="473"/>
    </location>
</feature>
<dbReference type="PROSITE" id="PS51123">
    <property type="entry name" value="OMPA_2"/>
    <property type="match status" value="1"/>
</dbReference>
<dbReference type="CDD" id="cd07185">
    <property type="entry name" value="OmpA_C-like"/>
    <property type="match status" value="1"/>
</dbReference>
<sequence>MNIDLIELIKQHVSSIVLDGDTENLFEKNSAISQFIPVLLNLFRSKPQLIETFQKQLNPRLSDIFVSNPSLKDQFLQHLGGAAPASQIEHTLNQSIAPTLGILENEAGSSDPQAITHLLDNHADSILAAVPQWALPLLAGLGINTAVGKTLHQAPVIEPEPIIVEEKKSNWLLPLIALLVLLGLITFLYKACSNKEEPATSSTTVAQPAASQPARLQFTTGVDGALTNCQIQTGDANYMDILQQQVKQIFNFATGCGAVSDASYHTQFIDQDTIPTVLQKLKGVPNTTLTWTENQLSILSQNPADAKNLASQIAPLAKNMTVLVQEGVDESSAVDNSITDAQKALASINPDQIRALDVATALNLQIINFATGSSEIPEVNKSILDQAAALMQRASQVHLTVQGHTDAVGDAAANKKLSQERAQSVVDYLVSKGVDPAQLQAVGYGQEKPVADNSTKEGQFKNRRIEFEVLNTENGKVRDVSSEGVTETTH</sequence>
<organism evidence="6 7">
    <name type="scientific">Acinetobacter gandensis</name>
    <dbReference type="NCBI Taxonomy" id="1443941"/>
    <lineage>
        <taxon>Bacteria</taxon>
        <taxon>Pseudomonadati</taxon>
        <taxon>Pseudomonadota</taxon>
        <taxon>Gammaproteobacteria</taxon>
        <taxon>Moraxellales</taxon>
        <taxon>Moraxellaceae</taxon>
        <taxon>Acinetobacter</taxon>
    </lineage>
</organism>
<dbReference type="RefSeq" id="WP_067762240.1">
    <property type="nucleotide sequence ID" value="NZ_LZDS01000003.1"/>
</dbReference>
<dbReference type="InterPro" id="IPR006664">
    <property type="entry name" value="OMP_bac"/>
</dbReference>
<dbReference type="Proteomes" id="UP000185753">
    <property type="component" value="Unassembled WGS sequence"/>
</dbReference>
<comment type="subcellular location">
    <subcellularLocation>
        <location evidence="1">Cell outer membrane</location>
    </subcellularLocation>
</comment>
<gene>
    <name evidence="6" type="ORF">A9J31_12075</name>
</gene>
<reference evidence="7" key="1">
    <citation type="submission" date="2016-06" db="EMBL/GenBank/DDBJ databases">
        <authorList>
            <person name="Radolfova-Krizova L."/>
            <person name="Nemec A."/>
        </authorList>
    </citation>
    <scope>NUCLEOTIDE SEQUENCE [LARGE SCALE GENOMIC DNA]</scope>
    <source>
        <strain evidence="7">ANC 4275</strain>
    </source>
</reference>
<dbReference type="SUPFAM" id="SSF103088">
    <property type="entry name" value="OmpA-like"/>
    <property type="match status" value="1"/>
</dbReference>
<keyword evidence="2 4" id="KW-0472">Membrane</keyword>
<evidence type="ECO:0000313" key="7">
    <source>
        <dbReference type="Proteomes" id="UP000185753"/>
    </source>
</evidence>
<proteinExistence type="predicted"/>
<dbReference type="InterPro" id="IPR036737">
    <property type="entry name" value="OmpA-like_sf"/>
</dbReference>
<keyword evidence="3" id="KW-0998">Cell outer membrane</keyword>
<dbReference type="AlphaFoldDB" id="A0A1A7REH7"/>
<name>A0A1A7REH7_9GAMM</name>
<evidence type="ECO:0000313" key="6">
    <source>
        <dbReference type="EMBL" id="OBX29838.1"/>
    </source>
</evidence>
<evidence type="ECO:0000259" key="5">
    <source>
        <dbReference type="PROSITE" id="PS51123"/>
    </source>
</evidence>
<dbReference type="EMBL" id="LZDS01000003">
    <property type="protein sequence ID" value="OBX29838.1"/>
    <property type="molecule type" value="Genomic_DNA"/>
</dbReference>
<evidence type="ECO:0000256" key="4">
    <source>
        <dbReference type="PROSITE-ProRule" id="PRU00473"/>
    </source>
</evidence>
<dbReference type="OrthoDB" id="9782229at2"/>
<dbReference type="GO" id="GO:0009279">
    <property type="term" value="C:cell outer membrane"/>
    <property type="evidence" value="ECO:0007669"/>
    <property type="project" value="UniProtKB-SubCell"/>
</dbReference>
<comment type="caution">
    <text evidence="6">The sequence shown here is derived from an EMBL/GenBank/DDBJ whole genome shotgun (WGS) entry which is preliminary data.</text>
</comment>
<dbReference type="InterPro" id="IPR050330">
    <property type="entry name" value="Bact_OuterMem_StrucFunc"/>
</dbReference>
<evidence type="ECO:0000256" key="3">
    <source>
        <dbReference type="ARBA" id="ARBA00023237"/>
    </source>
</evidence>
<keyword evidence="7" id="KW-1185">Reference proteome</keyword>
<dbReference type="PANTHER" id="PTHR30329">
    <property type="entry name" value="STATOR ELEMENT OF FLAGELLAR MOTOR COMPLEX"/>
    <property type="match status" value="1"/>
</dbReference>
<evidence type="ECO:0000256" key="1">
    <source>
        <dbReference type="ARBA" id="ARBA00004442"/>
    </source>
</evidence>
<evidence type="ECO:0000256" key="2">
    <source>
        <dbReference type="ARBA" id="ARBA00023136"/>
    </source>
</evidence>
<dbReference type="Gene3D" id="3.30.1330.60">
    <property type="entry name" value="OmpA-like domain"/>
    <property type="match status" value="1"/>
</dbReference>
<protein>
    <recommendedName>
        <fullName evidence="5">OmpA-like domain-containing protein</fullName>
    </recommendedName>
</protein>
<dbReference type="Pfam" id="PF00691">
    <property type="entry name" value="OmpA"/>
    <property type="match status" value="1"/>
</dbReference>